<keyword evidence="6 9" id="KW-0695">RNA-directed DNA polymerase</keyword>
<accession>A0A699GJ62</accession>
<dbReference type="InterPro" id="IPR050951">
    <property type="entry name" value="Retrovirus_Pol_polyprotein"/>
</dbReference>
<dbReference type="InterPro" id="IPR043128">
    <property type="entry name" value="Rev_trsase/Diguanyl_cyclase"/>
</dbReference>
<feature type="compositionally biased region" description="Low complexity" evidence="7">
    <location>
        <begin position="157"/>
        <end position="170"/>
    </location>
</feature>
<dbReference type="InterPro" id="IPR041373">
    <property type="entry name" value="RT_RNaseH"/>
</dbReference>
<dbReference type="Pfam" id="PF08284">
    <property type="entry name" value="RVP_2"/>
    <property type="match status" value="1"/>
</dbReference>
<dbReference type="GO" id="GO:0016787">
    <property type="term" value="F:hydrolase activity"/>
    <property type="evidence" value="ECO:0007669"/>
    <property type="project" value="UniProtKB-KW"/>
</dbReference>
<comment type="caution">
    <text evidence="9">The sequence shown here is derived from an EMBL/GenBank/DDBJ whole genome shotgun (WGS) entry which is preliminary data.</text>
</comment>
<feature type="domain" description="Reverse transcriptase RNase H-like" evidence="8">
    <location>
        <begin position="296"/>
        <end position="393"/>
    </location>
</feature>
<dbReference type="Gene3D" id="3.30.70.270">
    <property type="match status" value="1"/>
</dbReference>
<evidence type="ECO:0000259" key="8">
    <source>
        <dbReference type="Pfam" id="PF17917"/>
    </source>
</evidence>
<dbReference type="GO" id="GO:0003964">
    <property type="term" value="F:RNA-directed DNA polymerase activity"/>
    <property type="evidence" value="ECO:0007669"/>
    <property type="project" value="UniProtKB-KW"/>
</dbReference>
<evidence type="ECO:0000256" key="3">
    <source>
        <dbReference type="ARBA" id="ARBA00022722"/>
    </source>
</evidence>
<evidence type="ECO:0000256" key="1">
    <source>
        <dbReference type="ARBA" id="ARBA00022679"/>
    </source>
</evidence>
<feature type="region of interest" description="Disordered" evidence="7">
    <location>
        <begin position="105"/>
        <end position="170"/>
    </location>
</feature>
<feature type="compositionally biased region" description="Low complexity" evidence="7">
    <location>
        <begin position="121"/>
        <end position="134"/>
    </location>
</feature>
<evidence type="ECO:0000256" key="2">
    <source>
        <dbReference type="ARBA" id="ARBA00022695"/>
    </source>
</evidence>
<proteinExistence type="predicted"/>
<keyword evidence="2" id="KW-0548">Nucleotidyltransferase</keyword>
<dbReference type="InterPro" id="IPR043502">
    <property type="entry name" value="DNA/RNA_pol_sf"/>
</dbReference>
<gene>
    <name evidence="9" type="ORF">Tci_001429</name>
</gene>
<keyword evidence="4" id="KW-0255">Endonuclease</keyword>
<dbReference type="CDD" id="cd09274">
    <property type="entry name" value="RNase_HI_RT_Ty3"/>
    <property type="match status" value="1"/>
</dbReference>
<reference evidence="9" key="1">
    <citation type="journal article" date="2019" name="Sci. Rep.">
        <title>Draft genome of Tanacetum cinerariifolium, the natural source of mosquito coil.</title>
        <authorList>
            <person name="Yamashiro T."/>
            <person name="Shiraishi A."/>
            <person name="Satake H."/>
            <person name="Nakayama K."/>
        </authorList>
    </citation>
    <scope>NUCLEOTIDE SEQUENCE</scope>
</reference>
<dbReference type="AlphaFoldDB" id="A0A699GJ62"/>
<protein>
    <submittedName>
        <fullName evidence="9">Putative reverse transcriptase domain-containing protein</fullName>
    </submittedName>
</protein>
<evidence type="ECO:0000256" key="4">
    <source>
        <dbReference type="ARBA" id="ARBA00022759"/>
    </source>
</evidence>
<evidence type="ECO:0000256" key="7">
    <source>
        <dbReference type="SAM" id="MobiDB-lite"/>
    </source>
</evidence>
<keyword evidence="3" id="KW-0540">Nuclease</keyword>
<name>A0A699GJ62_TANCI</name>
<organism evidence="9">
    <name type="scientific">Tanacetum cinerariifolium</name>
    <name type="common">Dalmatian daisy</name>
    <name type="synonym">Chrysanthemum cinerariifolium</name>
    <dbReference type="NCBI Taxonomy" id="118510"/>
    <lineage>
        <taxon>Eukaryota</taxon>
        <taxon>Viridiplantae</taxon>
        <taxon>Streptophyta</taxon>
        <taxon>Embryophyta</taxon>
        <taxon>Tracheophyta</taxon>
        <taxon>Spermatophyta</taxon>
        <taxon>Magnoliopsida</taxon>
        <taxon>eudicotyledons</taxon>
        <taxon>Gunneridae</taxon>
        <taxon>Pentapetalae</taxon>
        <taxon>asterids</taxon>
        <taxon>campanulids</taxon>
        <taxon>Asterales</taxon>
        <taxon>Asteraceae</taxon>
        <taxon>Asteroideae</taxon>
        <taxon>Anthemideae</taxon>
        <taxon>Anthemidinae</taxon>
        <taxon>Tanacetum</taxon>
    </lineage>
</organism>
<keyword evidence="1" id="KW-0808">Transferase</keyword>
<dbReference type="GO" id="GO:0004519">
    <property type="term" value="F:endonuclease activity"/>
    <property type="evidence" value="ECO:0007669"/>
    <property type="project" value="UniProtKB-KW"/>
</dbReference>
<dbReference type="SUPFAM" id="SSF56672">
    <property type="entry name" value="DNA/RNA polymerases"/>
    <property type="match status" value="1"/>
</dbReference>
<evidence type="ECO:0000256" key="6">
    <source>
        <dbReference type="ARBA" id="ARBA00022918"/>
    </source>
</evidence>
<dbReference type="EMBL" id="BKCJ010000069">
    <property type="protein sequence ID" value="GEU29451.1"/>
    <property type="molecule type" value="Genomic_DNA"/>
</dbReference>
<dbReference type="PANTHER" id="PTHR37984">
    <property type="entry name" value="PROTEIN CBG26694"/>
    <property type="match status" value="1"/>
</dbReference>
<evidence type="ECO:0000313" key="9">
    <source>
        <dbReference type="EMBL" id="GEU29451.1"/>
    </source>
</evidence>
<evidence type="ECO:0000256" key="5">
    <source>
        <dbReference type="ARBA" id="ARBA00022801"/>
    </source>
</evidence>
<sequence>MTLTEAEMAKTTMILEQTAGHNVAYAMTRTNLKKKMIDKYCPRGKIKMLEVEMWNLKVKESDKIERYVGGLPDKIHRSVLASKPKTMQDAVEFATELMDKKIRTFAKRQTENKRKSEDTSRNNQKQQQQNKRQNTGIAYTAGSNEKKPYRGSKPLSTANANTGNNQRGRNGNALAKVYAVGHAGTNPDSNVITELGSFDVIISMDWLEKYQADIVCAEKIVCKPYLDKFMIVFIDDILIYSKNKKKHKEHLKITKSMTKLTPKGVKFDWGDKKEAAFQLIKQKFCSSLILALPKESEDFLIYCDASYKGLGVVLTQREKDIAYASRQLEIHEKNYTTHDLELGSLVFALKIYRHYLYRTKCTVFIDHKSLQHILDQKELNMRQRRWLELLSNYDCEICYNSEKANVVADALSCKERIKPLRVRALVMSIGLNLPKQILKAQIKAQKPENFKIEDVEEAILVAQYEGRHHHLCSQMFDIRPSVRETDPMEKLARMYLKEVVTMHGIPVLIICDHDPRTHRNRGSRSQTIELKSYPNFKVRWNSRRGPEFTWEREDQFRKKYPHILTNTAPSSSTASYALRTRII</sequence>
<dbReference type="PANTHER" id="PTHR37984:SF5">
    <property type="entry name" value="PROTEIN NYNRIN-LIKE"/>
    <property type="match status" value="1"/>
</dbReference>
<feature type="compositionally biased region" description="Basic and acidic residues" evidence="7">
    <location>
        <begin position="105"/>
        <end position="120"/>
    </location>
</feature>
<keyword evidence="5" id="KW-0378">Hydrolase</keyword>
<dbReference type="Pfam" id="PF17917">
    <property type="entry name" value="RT_RNaseH"/>
    <property type="match status" value="1"/>
</dbReference>